<proteinExistence type="predicted"/>
<keyword evidence="2" id="KW-1185">Reference proteome</keyword>
<evidence type="ECO:0000313" key="1">
    <source>
        <dbReference type="EMBL" id="KAF2310928.1"/>
    </source>
</evidence>
<comment type="caution">
    <text evidence="1">The sequence shown here is derived from an EMBL/GenBank/DDBJ whole genome shotgun (WGS) entry which is preliminary data.</text>
</comment>
<dbReference type="InterPro" id="IPR039495">
    <property type="entry name" value="TAF1A"/>
</dbReference>
<accession>A0A6A6MEP9</accession>
<dbReference type="GO" id="GO:0000120">
    <property type="term" value="C:RNA polymerase I transcription regulator complex"/>
    <property type="evidence" value="ECO:0007669"/>
    <property type="project" value="InterPro"/>
</dbReference>
<dbReference type="PANTHER" id="PTHR36720">
    <property type="entry name" value="TAF RNA POLYMERASE I SUBUNIT A"/>
    <property type="match status" value="1"/>
</dbReference>
<dbReference type="Proteomes" id="UP000467840">
    <property type="component" value="Chromosome 14"/>
</dbReference>
<dbReference type="EMBL" id="JAAGAX010000006">
    <property type="protein sequence ID" value="KAF2310928.1"/>
    <property type="molecule type" value="Genomic_DNA"/>
</dbReference>
<gene>
    <name evidence="1" type="ORF">GH714_018579</name>
</gene>
<evidence type="ECO:0000313" key="2">
    <source>
        <dbReference type="Proteomes" id="UP000467840"/>
    </source>
</evidence>
<name>A0A6A6MEP9_HEVBR</name>
<dbReference type="GO" id="GO:0006360">
    <property type="term" value="P:transcription by RNA polymerase I"/>
    <property type="evidence" value="ECO:0007669"/>
    <property type="project" value="InterPro"/>
</dbReference>
<sequence length="159" mass="17972">MICFFGDIKEVLLAAEYQLTCLYPWDEKLLLIECKDKEAVHELERFCGISNASVPIRLRAYLLERVDPTNSFALSTCVEDSLKSDPTCRNYSPESLLEMIALYLDAVFVEYNTWRNLLNAFLKSLITKRIDRLGGFAAVGGWHVTSARTWVASAGPVND</sequence>
<dbReference type="PANTHER" id="PTHR36720:SF1">
    <property type="entry name" value="TAF RNA POLYMERASE I SUBUNIT A"/>
    <property type="match status" value="1"/>
</dbReference>
<reference evidence="1 2" key="1">
    <citation type="journal article" date="2020" name="Mol. Plant">
        <title>The Chromosome-Based Rubber Tree Genome Provides New Insights into Spurge Genome Evolution and Rubber Biosynthesis.</title>
        <authorList>
            <person name="Liu J."/>
            <person name="Shi C."/>
            <person name="Shi C.C."/>
            <person name="Li W."/>
            <person name="Zhang Q.J."/>
            <person name="Zhang Y."/>
            <person name="Li K."/>
            <person name="Lu H.F."/>
            <person name="Shi C."/>
            <person name="Zhu S.T."/>
            <person name="Xiao Z.Y."/>
            <person name="Nan H."/>
            <person name="Yue Y."/>
            <person name="Zhu X.G."/>
            <person name="Wu Y."/>
            <person name="Hong X.N."/>
            <person name="Fan G.Y."/>
            <person name="Tong Y."/>
            <person name="Zhang D."/>
            <person name="Mao C.L."/>
            <person name="Liu Y.L."/>
            <person name="Hao S.J."/>
            <person name="Liu W.Q."/>
            <person name="Lv M.Q."/>
            <person name="Zhang H.B."/>
            <person name="Liu Y."/>
            <person name="Hu-Tang G.R."/>
            <person name="Wang J.P."/>
            <person name="Wang J.H."/>
            <person name="Sun Y.H."/>
            <person name="Ni S.B."/>
            <person name="Chen W.B."/>
            <person name="Zhang X.C."/>
            <person name="Jiao Y.N."/>
            <person name="Eichler E.E."/>
            <person name="Li G.H."/>
            <person name="Liu X."/>
            <person name="Gao L.Z."/>
        </authorList>
    </citation>
    <scope>NUCLEOTIDE SEQUENCE [LARGE SCALE GENOMIC DNA]</scope>
    <source>
        <strain evidence="2">cv. GT1</strain>
        <tissue evidence="1">Leaf</tissue>
    </source>
</reference>
<dbReference type="AlphaFoldDB" id="A0A6A6MEP9"/>
<protein>
    <submittedName>
        <fullName evidence="1">Uncharacterized protein</fullName>
    </submittedName>
</protein>
<organism evidence="1 2">
    <name type="scientific">Hevea brasiliensis</name>
    <name type="common">Para rubber tree</name>
    <name type="synonym">Siphonia brasiliensis</name>
    <dbReference type="NCBI Taxonomy" id="3981"/>
    <lineage>
        <taxon>Eukaryota</taxon>
        <taxon>Viridiplantae</taxon>
        <taxon>Streptophyta</taxon>
        <taxon>Embryophyta</taxon>
        <taxon>Tracheophyta</taxon>
        <taxon>Spermatophyta</taxon>
        <taxon>Magnoliopsida</taxon>
        <taxon>eudicotyledons</taxon>
        <taxon>Gunneridae</taxon>
        <taxon>Pentapetalae</taxon>
        <taxon>rosids</taxon>
        <taxon>fabids</taxon>
        <taxon>Malpighiales</taxon>
        <taxon>Euphorbiaceae</taxon>
        <taxon>Crotonoideae</taxon>
        <taxon>Micrandreae</taxon>
        <taxon>Hevea</taxon>
    </lineage>
</organism>
<dbReference type="Pfam" id="PF14929">
    <property type="entry name" value="TAF1_subA"/>
    <property type="match status" value="1"/>
</dbReference>